<feature type="region of interest" description="Disordered" evidence="1">
    <location>
        <begin position="35"/>
        <end position="58"/>
    </location>
</feature>
<protein>
    <recommendedName>
        <fullName evidence="4">DUF883 domain-containing protein</fullName>
    </recommendedName>
</protein>
<comment type="caution">
    <text evidence="2">The sequence shown here is derived from an EMBL/GenBank/DDBJ whole genome shotgun (WGS) entry which is preliminary data.</text>
</comment>
<evidence type="ECO:0000256" key="1">
    <source>
        <dbReference type="SAM" id="MobiDB-lite"/>
    </source>
</evidence>
<sequence length="104" mass="11042">MTKDINKDIGKGASDLHKSIDKAADAVQPAVAGMAESAHAGVDKVSNALSGASRRMDEKTRQLADAYSHFTETGRDYVRSSPATSVLVALAAGYTLSKLLNRRH</sequence>
<evidence type="ECO:0000313" key="3">
    <source>
        <dbReference type="Proteomes" id="UP000241421"/>
    </source>
</evidence>
<accession>A0A2U2HNN5</accession>
<reference evidence="2 3" key="1">
    <citation type="submission" date="2018-04" db="EMBL/GenBank/DDBJ databases">
        <title>Massilia violaceinigra sp. nov., a novel purple-pigmented bacterium isolated from Tianshan glacier, Xinjiang, China.</title>
        <authorList>
            <person name="Wang H."/>
        </authorList>
    </citation>
    <scope>NUCLEOTIDE SEQUENCE [LARGE SCALE GENOMIC DNA]</scope>
    <source>
        <strain evidence="2 3">B448-2</strain>
    </source>
</reference>
<evidence type="ECO:0000313" key="2">
    <source>
        <dbReference type="EMBL" id="PWF49046.1"/>
    </source>
</evidence>
<proteinExistence type="predicted"/>
<organism evidence="2 3">
    <name type="scientific">Massilia glaciei</name>
    <dbReference type="NCBI Taxonomy" id="1524097"/>
    <lineage>
        <taxon>Bacteria</taxon>
        <taxon>Pseudomonadati</taxon>
        <taxon>Pseudomonadota</taxon>
        <taxon>Betaproteobacteria</taxon>
        <taxon>Burkholderiales</taxon>
        <taxon>Oxalobacteraceae</taxon>
        <taxon>Telluria group</taxon>
        <taxon>Massilia</taxon>
    </lineage>
</organism>
<evidence type="ECO:0008006" key="4">
    <source>
        <dbReference type="Google" id="ProtNLM"/>
    </source>
</evidence>
<dbReference type="OrthoDB" id="8706490at2"/>
<dbReference type="Proteomes" id="UP000241421">
    <property type="component" value="Unassembled WGS sequence"/>
</dbReference>
<gene>
    <name evidence="2" type="ORF">C7C56_008650</name>
</gene>
<dbReference type="EMBL" id="PXWF02000121">
    <property type="protein sequence ID" value="PWF49046.1"/>
    <property type="molecule type" value="Genomic_DNA"/>
</dbReference>
<keyword evidence="3" id="KW-1185">Reference proteome</keyword>
<name>A0A2U2HNN5_9BURK</name>
<dbReference type="AlphaFoldDB" id="A0A2U2HNN5"/>